<evidence type="ECO:0000313" key="2">
    <source>
        <dbReference type="EMBL" id="PCI77851.1"/>
    </source>
</evidence>
<accession>A0A2A4X6B7</accession>
<organism evidence="2 3">
    <name type="scientific">Aerophobetes bacterium</name>
    <dbReference type="NCBI Taxonomy" id="2030807"/>
    <lineage>
        <taxon>Bacteria</taxon>
        <taxon>Candidatus Aerophobota</taxon>
    </lineage>
</organism>
<reference evidence="3" key="1">
    <citation type="submission" date="2017-08" db="EMBL/GenBank/DDBJ databases">
        <title>A dynamic microbial community with high functional redundancy inhabits the cold, oxic subseafloor aquifer.</title>
        <authorList>
            <person name="Tully B.J."/>
            <person name="Wheat C.G."/>
            <person name="Glazer B.T."/>
            <person name="Huber J.A."/>
        </authorList>
    </citation>
    <scope>NUCLEOTIDE SEQUENCE [LARGE SCALE GENOMIC DNA]</scope>
</reference>
<feature type="compositionally biased region" description="Basic and acidic residues" evidence="1">
    <location>
        <begin position="28"/>
        <end position="48"/>
    </location>
</feature>
<protein>
    <recommendedName>
        <fullName evidence="4">MOMP-like family protein</fullName>
    </recommendedName>
</protein>
<dbReference type="InterPro" id="IPR007825">
    <property type="entry name" value="Major_OMP_Legionella"/>
</dbReference>
<gene>
    <name evidence="2" type="ORF">COB21_02545</name>
</gene>
<dbReference type="Pfam" id="PF05150">
    <property type="entry name" value="Legionella_OMP"/>
    <property type="match status" value="1"/>
</dbReference>
<dbReference type="AlphaFoldDB" id="A0A2A4X6B7"/>
<proteinExistence type="predicted"/>
<evidence type="ECO:0008006" key="4">
    <source>
        <dbReference type="Google" id="ProtNLM"/>
    </source>
</evidence>
<feature type="region of interest" description="Disordered" evidence="1">
    <location>
        <begin position="28"/>
        <end position="50"/>
    </location>
</feature>
<dbReference type="Proteomes" id="UP000218775">
    <property type="component" value="Unassembled WGS sequence"/>
</dbReference>
<dbReference type="EMBL" id="NVUK01000012">
    <property type="protein sequence ID" value="PCI77851.1"/>
    <property type="molecule type" value="Genomic_DNA"/>
</dbReference>
<evidence type="ECO:0000313" key="3">
    <source>
        <dbReference type="Proteomes" id="UP000218775"/>
    </source>
</evidence>
<name>A0A2A4X6B7_UNCAE</name>
<sequence>MKNIIKQASVIGSLLALLITSGEAMEQHREKEDRAPYYRNQTEKKEPKVITPPASPKLNDEWDYFVTADFIYYKAAQEGTEFAYDGVLRNLATYTSASAPFASVPQGEIASVGQDWAPGFKVGAGLNTGHDTWSVYAEYTFLRFSNEKTLTQVGTEVSNFLGLVNSSLTNYYGSQGATAIDSYSITTMNADWKLNHNKINLDLARNFYVSEYLAIKPSAGLTAVWQKQTLATSAHQNNFTIGATSVIDPVFSDRQEMEAWGLGLRAGTNLGWYFNKSFSLASNVFVNTVWTDYNTLSLTSSMLDPATEGVTTFVNQNNPNYYCINYIVEMGLALRYEIYFNDNKNFFACQLGWDAQTWVNWGRFLQVSATNKADLSLHGLDVKFRLDF</sequence>
<evidence type="ECO:0000256" key="1">
    <source>
        <dbReference type="SAM" id="MobiDB-lite"/>
    </source>
</evidence>
<comment type="caution">
    <text evidence="2">The sequence shown here is derived from an EMBL/GenBank/DDBJ whole genome shotgun (WGS) entry which is preliminary data.</text>
</comment>